<dbReference type="WBParaSite" id="ES5_v2.g15703.t1">
    <property type="protein sequence ID" value="ES5_v2.g15703.t1"/>
    <property type="gene ID" value="ES5_v2.g15703"/>
</dbReference>
<name>A0AC34FF49_9BILA</name>
<evidence type="ECO:0000313" key="2">
    <source>
        <dbReference type="WBParaSite" id="ES5_v2.g15703.t1"/>
    </source>
</evidence>
<dbReference type="Proteomes" id="UP000887579">
    <property type="component" value="Unplaced"/>
</dbReference>
<evidence type="ECO:0000313" key="1">
    <source>
        <dbReference type="Proteomes" id="UP000887579"/>
    </source>
</evidence>
<organism evidence="1 2">
    <name type="scientific">Panagrolaimus sp. ES5</name>
    <dbReference type="NCBI Taxonomy" id="591445"/>
    <lineage>
        <taxon>Eukaryota</taxon>
        <taxon>Metazoa</taxon>
        <taxon>Ecdysozoa</taxon>
        <taxon>Nematoda</taxon>
        <taxon>Chromadorea</taxon>
        <taxon>Rhabditida</taxon>
        <taxon>Tylenchina</taxon>
        <taxon>Panagrolaimomorpha</taxon>
        <taxon>Panagrolaimoidea</taxon>
        <taxon>Panagrolaimidae</taxon>
        <taxon>Panagrolaimus</taxon>
    </lineage>
</organism>
<protein>
    <submittedName>
        <fullName evidence="2">Deltamethrin resistance protein prag01 domain-containing protein</fullName>
    </submittedName>
</protein>
<accession>A0AC34FF49</accession>
<sequence length="109" mass="12287">MTTTTPKNESANITNKSKKEQVATAGTGKWLKLTEKDTWTADENGWVGPYANRNRALIYVFGNCVILAAFFVTLFALLYGGCLFKQNLNDLQQTDMPEFYDPPPQLSRF</sequence>
<proteinExistence type="predicted"/>
<reference evidence="2" key="1">
    <citation type="submission" date="2022-11" db="UniProtKB">
        <authorList>
            <consortium name="WormBaseParasite"/>
        </authorList>
    </citation>
    <scope>IDENTIFICATION</scope>
</reference>